<evidence type="ECO:0000256" key="4">
    <source>
        <dbReference type="ARBA" id="ARBA00022729"/>
    </source>
</evidence>
<organism evidence="11 12">
    <name type="scientific">Wickerhamiella sorbophila</name>
    <dbReference type="NCBI Taxonomy" id="45607"/>
    <lineage>
        <taxon>Eukaryota</taxon>
        <taxon>Fungi</taxon>
        <taxon>Dikarya</taxon>
        <taxon>Ascomycota</taxon>
        <taxon>Saccharomycotina</taxon>
        <taxon>Dipodascomycetes</taxon>
        <taxon>Dipodascales</taxon>
        <taxon>Trichomonascaceae</taxon>
        <taxon>Wickerhamiella</taxon>
    </lineage>
</organism>
<feature type="region of interest" description="Disordered" evidence="7">
    <location>
        <begin position="696"/>
        <end position="715"/>
    </location>
</feature>
<feature type="transmembrane region" description="Helical" evidence="8">
    <location>
        <begin position="174"/>
        <end position="197"/>
    </location>
</feature>
<feature type="transmembrane region" description="Helical" evidence="8">
    <location>
        <begin position="448"/>
        <end position="474"/>
    </location>
</feature>
<feature type="transmembrane region" description="Helical" evidence="8">
    <location>
        <begin position="596"/>
        <end position="629"/>
    </location>
</feature>
<dbReference type="GeneID" id="36518055"/>
<comment type="caution">
    <text evidence="11">The sequence shown here is derived from an EMBL/GenBank/DDBJ whole genome shotgun (WGS) entry which is preliminary data.</text>
</comment>
<dbReference type="Proteomes" id="UP000238350">
    <property type="component" value="Unassembled WGS sequence"/>
</dbReference>
<feature type="transmembrane region" description="Helical" evidence="8">
    <location>
        <begin position="569"/>
        <end position="590"/>
    </location>
</feature>
<sequence length="761" mass="84865">MSSRHFSKSVSTRLMALLWAMLLFSANTVAGSKLLGTSALLSCMENSQFQAKSFNVLFDGDQGVANISASAISNIDGNFTARVQLIAYGINVITKDINSCSVSKTLCPIAPGHFEVDTTFDIPKSVTKAIPGIAYTMPNLDGVVRVRVYQSNSSDPIACVEAQLDNFKTVQTRWASWGLFIAIIIGIIVAAVMSMLGHISTASHITANIVSLFSYFQSVAVIGMMAVYRLPPIAAAWVENFVWTMGVIETEFMQKIFTWYVRSTGGTPTNILPNKQIISIAVYRHRKRALEMTAKVLRRLQLWKGVEFIRGLEPVQQVGKHELTRRLVSTNSNYTTTNEKDPSLVNKTLVLQGIKRVAFMANIELTNLFLTSAVFFSFIGLLIVVLLGSLKLILELLVKTGSISNESFLPYRQQWHGYTRGVLYRYFLISFTMLSVMCLWEFTNDSSIATVITAAVVYAVVAASLLFATTKVVLLARKSTKMFQNPAYILYGNNEILNRWGFLYVQYRATHYWFLMPFIGYIFVKSAVIAFGQANGKVQAVLIFVVELIYMVALCWFKPYMDKKTNGFNIAISVICFVNSIFFLFFSQLFGEKADVAASICGVVFFILNAVVSLVLLIMIIVACVWAVVRREPDSRYQPMRDDRDAFMSDVGEKTGNNELDALASTARDGYRESFVHYTHDNSSWADDAASRSLYGNEPEPAVTRYPTNDQNLDSDYPLYRHHQAAGAAGGLAPQSYSYGNDYSDGLLNDDNNNNNNHRYA</sequence>
<dbReference type="OrthoDB" id="5212126at2759"/>
<evidence type="ECO:0000256" key="1">
    <source>
        <dbReference type="ARBA" id="ARBA00004141"/>
    </source>
</evidence>
<dbReference type="Pfam" id="PF14558">
    <property type="entry name" value="TRP_N"/>
    <property type="match status" value="1"/>
</dbReference>
<feature type="transmembrane region" description="Helical" evidence="8">
    <location>
        <begin position="422"/>
        <end position="442"/>
    </location>
</feature>
<feature type="transmembrane region" description="Helical" evidence="8">
    <location>
        <begin position="368"/>
        <end position="394"/>
    </location>
</feature>
<dbReference type="InterPro" id="IPR010308">
    <property type="entry name" value="TRP_C"/>
</dbReference>
<keyword evidence="5 8" id="KW-1133">Transmembrane helix</keyword>
<dbReference type="PANTHER" id="PTHR31145">
    <property type="entry name" value="INTEGRAL MEMBRANE PROTEIN (AFU_ORTHOLOGUE AFUA_7G01610)"/>
    <property type="match status" value="1"/>
</dbReference>
<evidence type="ECO:0000256" key="6">
    <source>
        <dbReference type="ARBA" id="ARBA00023136"/>
    </source>
</evidence>
<evidence type="ECO:0000256" key="2">
    <source>
        <dbReference type="ARBA" id="ARBA00010642"/>
    </source>
</evidence>
<dbReference type="Pfam" id="PF06011">
    <property type="entry name" value="TRP"/>
    <property type="match status" value="1"/>
</dbReference>
<evidence type="ECO:0000256" key="5">
    <source>
        <dbReference type="ARBA" id="ARBA00022989"/>
    </source>
</evidence>
<evidence type="ECO:0000256" key="7">
    <source>
        <dbReference type="SAM" id="MobiDB-lite"/>
    </source>
</evidence>
<dbReference type="InterPro" id="IPR040241">
    <property type="entry name" value="TRP_Flc/Pkd2-like"/>
</dbReference>
<feature type="domain" description="ML-like" evidence="10">
    <location>
        <begin position="33"/>
        <end position="171"/>
    </location>
</feature>
<dbReference type="AlphaFoldDB" id="A0A2T0FNX9"/>
<gene>
    <name evidence="11" type="ORF">B9G98_04307</name>
</gene>
<evidence type="ECO:0000256" key="8">
    <source>
        <dbReference type="SAM" id="Phobius"/>
    </source>
</evidence>
<evidence type="ECO:0000256" key="3">
    <source>
        <dbReference type="ARBA" id="ARBA00022692"/>
    </source>
</evidence>
<evidence type="ECO:0000313" key="12">
    <source>
        <dbReference type="Proteomes" id="UP000238350"/>
    </source>
</evidence>
<dbReference type="GO" id="GO:0009272">
    <property type="term" value="P:fungal-type cell wall biogenesis"/>
    <property type="evidence" value="ECO:0007669"/>
    <property type="project" value="TreeGrafter"/>
</dbReference>
<dbReference type="GO" id="GO:0055085">
    <property type="term" value="P:transmembrane transport"/>
    <property type="evidence" value="ECO:0007669"/>
    <property type="project" value="TreeGrafter"/>
</dbReference>
<dbReference type="GO" id="GO:0016020">
    <property type="term" value="C:membrane"/>
    <property type="evidence" value="ECO:0007669"/>
    <property type="project" value="UniProtKB-SubCell"/>
</dbReference>
<evidence type="ECO:0000313" key="11">
    <source>
        <dbReference type="EMBL" id="PRT56687.1"/>
    </source>
</evidence>
<evidence type="ECO:0000259" key="10">
    <source>
        <dbReference type="SMART" id="SM01320"/>
    </source>
</evidence>
<keyword evidence="12" id="KW-1185">Reference proteome</keyword>
<evidence type="ECO:0000256" key="9">
    <source>
        <dbReference type="SAM" id="SignalP"/>
    </source>
</evidence>
<feature type="transmembrane region" description="Helical" evidence="8">
    <location>
        <begin position="512"/>
        <end position="532"/>
    </location>
</feature>
<dbReference type="SMART" id="SM01320">
    <property type="entry name" value="TRP_N"/>
    <property type="match status" value="1"/>
</dbReference>
<dbReference type="STRING" id="45607.A0A2T0FNX9"/>
<keyword evidence="6 8" id="KW-0472">Membrane</keyword>
<dbReference type="RefSeq" id="XP_024666632.1">
    <property type="nucleotide sequence ID" value="XM_024810864.1"/>
</dbReference>
<dbReference type="EMBL" id="NDIQ01000022">
    <property type="protein sequence ID" value="PRT56687.1"/>
    <property type="molecule type" value="Genomic_DNA"/>
</dbReference>
<accession>A0A2T0FNX9</accession>
<feature type="transmembrane region" description="Helical" evidence="8">
    <location>
        <begin position="538"/>
        <end position="557"/>
    </location>
</feature>
<keyword evidence="4 9" id="KW-0732">Signal</keyword>
<keyword evidence="3 8" id="KW-0812">Transmembrane</keyword>
<feature type="signal peptide" evidence="9">
    <location>
        <begin position="1"/>
        <end position="31"/>
    </location>
</feature>
<protein>
    <submittedName>
        <fullName evidence="11">Flavin carrier protein 2</fullName>
    </submittedName>
</protein>
<comment type="similarity">
    <text evidence="2">Belongs to the transient receptor potential (TRP) ion channel family.</text>
</comment>
<proteinExistence type="inferred from homology"/>
<comment type="subcellular location">
    <subcellularLocation>
        <location evidence="1">Membrane</location>
        <topology evidence="1">Multi-pass membrane protein</topology>
    </subcellularLocation>
</comment>
<reference evidence="11 12" key="1">
    <citation type="submission" date="2017-04" db="EMBL/GenBank/DDBJ databases">
        <title>Genome sequencing of [Candida] sorbophila.</title>
        <authorList>
            <person name="Ahn J.O."/>
        </authorList>
    </citation>
    <scope>NUCLEOTIDE SEQUENCE [LARGE SCALE GENOMIC DNA]</scope>
    <source>
        <strain evidence="11 12">DS02</strain>
    </source>
</reference>
<feature type="transmembrane region" description="Helical" evidence="8">
    <location>
        <begin position="209"/>
        <end position="228"/>
    </location>
</feature>
<feature type="chain" id="PRO_5015783422" evidence="9">
    <location>
        <begin position="32"/>
        <end position="761"/>
    </location>
</feature>
<name>A0A2T0FNX9_9ASCO</name>
<dbReference type="PANTHER" id="PTHR31145:SF2">
    <property type="entry name" value="FLAVIN CARRIER PROTEIN 2"/>
    <property type="match status" value="1"/>
</dbReference>
<dbReference type="InterPro" id="IPR032800">
    <property type="entry name" value="TRP_N"/>
</dbReference>